<dbReference type="PIRSF" id="PIRSF011386">
    <property type="entry name" value="FixH"/>
    <property type="match status" value="1"/>
</dbReference>
<dbReference type="Proteomes" id="UP000244755">
    <property type="component" value="Chromosome 1"/>
</dbReference>
<keyword evidence="1" id="KW-0812">Transmembrane</keyword>
<dbReference type="KEGG" id="mee:DA075_29595"/>
<dbReference type="InterPro" id="IPR008620">
    <property type="entry name" value="FixH"/>
</dbReference>
<evidence type="ECO:0000313" key="3">
    <source>
        <dbReference type="Proteomes" id="UP000244755"/>
    </source>
</evidence>
<keyword evidence="1" id="KW-0472">Membrane</keyword>
<protein>
    <submittedName>
        <fullName evidence="2">Nitrogen fixation protein FixH</fullName>
    </submittedName>
</protein>
<dbReference type="OrthoDB" id="1495896at2"/>
<dbReference type="InterPro" id="IPR018037">
    <property type="entry name" value="FixH_proteobacterial"/>
</dbReference>
<dbReference type="RefSeq" id="WP_099956232.1">
    <property type="nucleotide sequence ID" value="NZ_CP028843.1"/>
</dbReference>
<evidence type="ECO:0000256" key="1">
    <source>
        <dbReference type="SAM" id="Phobius"/>
    </source>
</evidence>
<dbReference type="Pfam" id="PF05751">
    <property type="entry name" value="FixH"/>
    <property type="match status" value="1"/>
</dbReference>
<organism evidence="2 3">
    <name type="scientific">Methylobacterium currus</name>
    <dbReference type="NCBI Taxonomy" id="2051553"/>
    <lineage>
        <taxon>Bacteria</taxon>
        <taxon>Pseudomonadati</taxon>
        <taxon>Pseudomonadota</taxon>
        <taxon>Alphaproteobacteria</taxon>
        <taxon>Hyphomicrobiales</taxon>
        <taxon>Methylobacteriaceae</taxon>
        <taxon>Methylobacterium</taxon>
    </lineage>
</organism>
<evidence type="ECO:0000313" key="2">
    <source>
        <dbReference type="EMBL" id="AWB24504.1"/>
    </source>
</evidence>
<dbReference type="EMBL" id="CP028843">
    <property type="protein sequence ID" value="AWB24504.1"/>
    <property type="molecule type" value="Genomic_DNA"/>
</dbReference>
<gene>
    <name evidence="2" type="ORF">DA075_29595</name>
</gene>
<name>A0A2R4WSK0_9HYPH</name>
<reference evidence="2 3" key="1">
    <citation type="submission" date="2018-04" db="EMBL/GenBank/DDBJ databases">
        <title>Methylobacterium sp. PR1016A genome.</title>
        <authorList>
            <person name="Park W."/>
        </authorList>
    </citation>
    <scope>NUCLEOTIDE SEQUENCE [LARGE SCALE GENOMIC DNA]</scope>
    <source>
        <strain evidence="2 3">PR1016A</strain>
    </source>
</reference>
<proteinExistence type="predicted"/>
<dbReference type="AlphaFoldDB" id="A0A2R4WSK0"/>
<feature type="transmembrane region" description="Helical" evidence="1">
    <location>
        <begin position="20"/>
        <end position="42"/>
    </location>
</feature>
<keyword evidence="1" id="KW-1133">Transmembrane helix</keyword>
<sequence>MQADSTLSAASFRLTGRRVLLIFVGFFGTIASADAVLVASALRTWSGLEVASPYHAGQVYNAELARARAQEARGWHLESAVARVGAGATVGVSLQGRGAVPLAGKDLRARLERPTDARADRGLALAETAPGHYAGRVEALPGGQWRLVVEVLGADGVELRRERRLTID</sequence>
<accession>A0A2R4WSK0</accession>
<keyword evidence="3" id="KW-1185">Reference proteome</keyword>